<keyword evidence="3" id="KW-0342">GTP-binding</keyword>
<dbReference type="GO" id="GO:0046872">
    <property type="term" value="F:metal ion binding"/>
    <property type="evidence" value="ECO:0007669"/>
    <property type="project" value="UniProtKB-KW"/>
</dbReference>
<evidence type="ECO:0000256" key="1">
    <source>
        <dbReference type="ARBA" id="ARBA00022723"/>
    </source>
</evidence>
<dbReference type="EMBL" id="KN848072">
    <property type="protein sequence ID" value="KIX98244.1"/>
    <property type="molecule type" value="Genomic_DNA"/>
</dbReference>
<dbReference type="OrthoDB" id="5817230at2759"/>
<dbReference type="InterPro" id="IPR001019">
    <property type="entry name" value="Gprotein_alpha_su"/>
</dbReference>
<dbReference type="GO" id="GO:0003924">
    <property type="term" value="F:GTPase activity"/>
    <property type="evidence" value="ECO:0007669"/>
    <property type="project" value="InterPro"/>
</dbReference>
<keyword evidence="4" id="KW-0807">Transducer</keyword>
<reference evidence="5 6" key="1">
    <citation type="submission" date="2015-01" db="EMBL/GenBank/DDBJ databases">
        <title>The Genome Sequence of Fonsecaea multimorphosa CBS 102226.</title>
        <authorList>
            <consortium name="The Broad Institute Genomics Platform"/>
            <person name="Cuomo C."/>
            <person name="de Hoog S."/>
            <person name="Gorbushina A."/>
            <person name="Stielow B."/>
            <person name="Teixiera M."/>
            <person name="Abouelleil A."/>
            <person name="Chapman S.B."/>
            <person name="Priest M."/>
            <person name="Young S.K."/>
            <person name="Wortman J."/>
            <person name="Nusbaum C."/>
            <person name="Birren B."/>
        </authorList>
    </citation>
    <scope>NUCLEOTIDE SEQUENCE [LARGE SCALE GENOMIC DNA]</scope>
    <source>
        <strain evidence="5 6">CBS 102226</strain>
    </source>
</reference>
<evidence type="ECO:0000313" key="6">
    <source>
        <dbReference type="Proteomes" id="UP000053411"/>
    </source>
</evidence>
<protein>
    <submittedName>
        <fullName evidence="5">Uncharacterized protein</fullName>
    </submittedName>
</protein>
<evidence type="ECO:0000256" key="4">
    <source>
        <dbReference type="ARBA" id="ARBA00023224"/>
    </source>
</evidence>
<dbReference type="Proteomes" id="UP000053411">
    <property type="component" value="Unassembled WGS sequence"/>
</dbReference>
<dbReference type="GO" id="GO:0007188">
    <property type="term" value="P:adenylate cyclase-modulating G protein-coupled receptor signaling pathway"/>
    <property type="evidence" value="ECO:0007669"/>
    <property type="project" value="TreeGrafter"/>
</dbReference>
<dbReference type="VEuPathDB" id="FungiDB:Z520_06324"/>
<dbReference type="InterPro" id="IPR027417">
    <property type="entry name" value="P-loop_NTPase"/>
</dbReference>
<name>A0A0D2K500_9EURO</name>
<dbReference type="SUPFAM" id="SSF52540">
    <property type="entry name" value="P-loop containing nucleoside triphosphate hydrolases"/>
    <property type="match status" value="1"/>
</dbReference>
<dbReference type="PANTHER" id="PTHR10218:SF302">
    <property type="entry name" value="GUANINE NUCLEOTIDE-BINDING PROTEIN ALPHA-5 SUBUNIT"/>
    <property type="match status" value="1"/>
</dbReference>
<dbReference type="GO" id="GO:0005834">
    <property type="term" value="C:heterotrimeric G-protein complex"/>
    <property type="evidence" value="ECO:0007669"/>
    <property type="project" value="TreeGrafter"/>
</dbReference>
<dbReference type="STRING" id="1442371.A0A0D2K500"/>
<dbReference type="GO" id="GO:0005525">
    <property type="term" value="F:GTP binding"/>
    <property type="evidence" value="ECO:0007669"/>
    <property type="project" value="UniProtKB-KW"/>
</dbReference>
<dbReference type="Pfam" id="PF00503">
    <property type="entry name" value="G-alpha"/>
    <property type="match status" value="1"/>
</dbReference>
<keyword evidence="6" id="KW-1185">Reference proteome</keyword>
<evidence type="ECO:0000256" key="3">
    <source>
        <dbReference type="ARBA" id="ARBA00023134"/>
    </source>
</evidence>
<dbReference type="PANTHER" id="PTHR10218">
    <property type="entry name" value="GTP-BINDING PROTEIN ALPHA SUBUNIT"/>
    <property type="match status" value="1"/>
</dbReference>
<evidence type="ECO:0000313" key="5">
    <source>
        <dbReference type="EMBL" id="KIX98244.1"/>
    </source>
</evidence>
<accession>A0A0D2K500</accession>
<dbReference type="GeneID" id="27712070"/>
<organism evidence="5 6">
    <name type="scientific">Fonsecaea multimorphosa CBS 102226</name>
    <dbReference type="NCBI Taxonomy" id="1442371"/>
    <lineage>
        <taxon>Eukaryota</taxon>
        <taxon>Fungi</taxon>
        <taxon>Dikarya</taxon>
        <taxon>Ascomycota</taxon>
        <taxon>Pezizomycotina</taxon>
        <taxon>Eurotiomycetes</taxon>
        <taxon>Chaetothyriomycetidae</taxon>
        <taxon>Chaetothyriales</taxon>
        <taxon>Herpotrichiellaceae</taxon>
        <taxon>Fonsecaea</taxon>
    </lineage>
</organism>
<dbReference type="Gene3D" id="3.40.50.300">
    <property type="entry name" value="P-loop containing nucleotide triphosphate hydrolases"/>
    <property type="match status" value="1"/>
</dbReference>
<keyword evidence="1" id="KW-0479">Metal-binding</keyword>
<sequence length="182" mass="20973">MVGPEALCIVGVVVVLPDWTQFHLLPLSQQTRFCGDLYLYTYLHTNASDDGIVFVCDLSSYGRSLWLHAPEPEIEMLKTLDYFTLTCQSQDLPKRPILLFMDRIQDFRRQIESGFVPLRNCFPEYRGGADTSLALEYILQRFKRWTCGREVYSHLIESRDKDCMSAIFPLLLERSSQVPAPA</sequence>
<dbReference type="GO" id="GO:0031683">
    <property type="term" value="F:G-protein beta/gamma-subunit complex binding"/>
    <property type="evidence" value="ECO:0007669"/>
    <property type="project" value="InterPro"/>
</dbReference>
<gene>
    <name evidence="5" type="ORF">Z520_06324</name>
</gene>
<proteinExistence type="predicted"/>
<dbReference type="RefSeq" id="XP_016632367.1">
    <property type="nucleotide sequence ID" value="XM_016776825.1"/>
</dbReference>
<dbReference type="GO" id="GO:0005737">
    <property type="term" value="C:cytoplasm"/>
    <property type="evidence" value="ECO:0007669"/>
    <property type="project" value="TreeGrafter"/>
</dbReference>
<dbReference type="AlphaFoldDB" id="A0A0D2K500"/>
<keyword evidence="2" id="KW-0547">Nucleotide-binding</keyword>
<evidence type="ECO:0000256" key="2">
    <source>
        <dbReference type="ARBA" id="ARBA00022741"/>
    </source>
</evidence>
<dbReference type="GO" id="GO:0001664">
    <property type="term" value="F:G protein-coupled receptor binding"/>
    <property type="evidence" value="ECO:0007669"/>
    <property type="project" value="TreeGrafter"/>
</dbReference>